<evidence type="ECO:0000256" key="1">
    <source>
        <dbReference type="ARBA" id="ARBA00004123"/>
    </source>
</evidence>
<keyword evidence="5" id="KW-0862">Zinc</keyword>
<keyword evidence="6" id="KW-0175">Coiled coil</keyword>
<feature type="region of interest" description="Disordered" evidence="7">
    <location>
        <begin position="266"/>
        <end position="307"/>
    </location>
</feature>
<feature type="region of interest" description="Disordered" evidence="7">
    <location>
        <begin position="1"/>
        <end position="106"/>
    </location>
</feature>
<dbReference type="GeneID" id="108234834"/>
<dbReference type="SMART" id="SM00717">
    <property type="entry name" value="SANT"/>
    <property type="match status" value="1"/>
</dbReference>
<feature type="domain" description="ELM2" evidence="9">
    <location>
        <begin position="639"/>
        <end position="737"/>
    </location>
</feature>
<dbReference type="PANTHER" id="PTHR16089:SF43">
    <property type="match status" value="1"/>
</dbReference>
<feature type="region of interest" description="Disordered" evidence="7">
    <location>
        <begin position="391"/>
        <end position="442"/>
    </location>
</feature>
<feature type="compositionally biased region" description="Basic residues" evidence="7">
    <location>
        <begin position="1"/>
        <end position="14"/>
    </location>
</feature>
<evidence type="ECO:0000256" key="7">
    <source>
        <dbReference type="SAM" id="MobiDB-lite"/>
    </source>
</evidence>
<feature type="region of interest" description="Disordered" evidence="7">
    <location>
        <begin position="601"/>
        <end position="636"/>
    </location>
</feature>
<dbReference type="STRING" id="37003.ENSKMAP00000005485"/>
<dbReference type="PROSITE" id="PS51293">
    <property type="entry name" value="SANT"/>
    <property type="match status" value="1"/>
</dbReference>
<protein>
    <submittedName>
        <fullName evidence="11">Uncharacterized LOC108234834</fullName>
    </submittedName>
</protein>
<evidence type="ECO:0000256" key="6">
    <source>
        <dbReference type="SAM" id="Coils"/>
    </source>
</evidence>
<dbReference type="GO" id="GO:0006357">
    <property type="term" value="P:regulation of transcription by RNA polymerase II"/>
    <property type="evidence" value="ECO:0007669"/>
    <property type="project" value="TreeGrafter"/>
</dbReference>
<accession>A0A3Q2ZQQ5</accession>
<dbReference type="SMART" id="SM01189">
    <property type="entry name" value="ELM2"/>
    <property type="match status" value="1"/>
</dbReference>
<dbReference type="GO" id="GO:0008270">
    <property type="term" value="F:zinc ion binding"/>
    <property type="evidence" value="ECO:0007669"/>
    <property type="project" value="UniProtKB-KW"/>
</dbReference>
<feature type="compositionally biased region" description="Low complexity" evidence="7">
    <location>
        <begin position="506"/>
        <end position="523"/>
    </location>
</feature>
<keyword evidence="12" id="KW-1185">Reference proteome</keyword>
<dbReference type="GO" id="GO:0005667">
    <property type="term" value="C:transcription regulator complex"/>
    <property type="evidence" value="ECO:0007669"/>
    <property type="project" value="TreeGrafter"/>
</dbReference>
<dbReference type="InterPro" id="IPR051066">
    <property type="entry name" value="Trans_reg/Corepressor"/>
</dbReference>
<evidence type="ECO:0000259" key="9">
    <source>
        <dbReference type="PROSITE" id="PS51156"/>
    </source>
</evidence>
<feature type="domain" description="SANT" evidence="10">
    <location>
        <begin position="747"/>
        <end position="798"/>
    </location>
</feature>
<keyword evidence="2" id="KW-0805">Transcription regulation</keyword>
<dbReference type="InterPro" id="IPR000949">
    <property type="entry name" value="ELM2_dom"/>
</dbReference>
<reference evidence="11" key="2">
    <citation type="submission" date="2025-09" db="UniProtKB">
        <authorList>
            <consortium name="Ensembl"/>
        </authorList>
    </citation>
    <scope>IDENTIFICATION</scope>
</reference>
<evidence type="ECO:0000313" key="11">
    <source>
        <dbReference type="Ensembl" id="ENSKMAP00000005485.1"/>
    </source>
</evidence>
<organism evidence="11 12">
    <name type="scientific">Kryptolebias marmoratus</name>
    <name type="common">Mangrove killifish</name>
    <name type="synonym">Rivulus marmoratus</name>
    <dbReference type="NCBI Taxonomy" id="37003"/>
    <lineage>
        <taxon>Eukaryota</taxon>
        <taxon>Metazoa</taxon>
        <taxon>Chordata</taxon>
        <taxon>Craniata</taxon>
        <taxon>Vertebrata</taxon>
        <taxon>Euteleostomi</taxon>
        <taxon>Actinopterygii</taxon>
        <taxon>Neopterygii</taxon>
        <taxon>Teleostei</taxon>
        <taxon>Neoteleostei</taxon>
        <taxon>Acanthomorphata</taxon>
        <taxon>Ovalentaria</taxon>
        <taxon>Atherinomorphae</taxon>
        <taxon>Cyprinodontiformes</taxon>
        <taxon>Rivulidae</taxon>
        <taxon>Kryptolebias</taxon>
    </lineage>
</organism>
<keyword evidence="4" id="KW-0539">Nucleus</keyword>
<evidence type="ECO:0000256" key="5">
    <source>
        <dbReference type="PROSITE-ProRule" id="PRU00042"/>
    </source>
</evidence>
<dbReference type="OrthoDB" id="10258692at2759"/>
<comment type="subcellular location">
    <subcellularLocation>
        <location evidence="1">Nucleus</location>
    </subcellularLocation>
</comment>
<dbReference type="InterPro" id="IPR017884">
    <property type="entry name" value="SANT_dom"/>
</dbReference>
<reference evidence="11" key="1">
    <citation type="submission" date="2025-08" db="UniProtKB">
        <authorList>
            <consortium name="Ensembl"/>
        </authorList>
    </citation>
    <scope>IDENTIFICATION</scope>
</reference>
<dbReference type="PROSITE" id="PS00028">
    <property type="entry name" value="ZINC_FINGER_C2H2_1"/>
    <property type="match status" value="1"/>
</dbReference>
<keyword evidence="3" id="KW-0804">Transcription</keyword>
<dbReference type="PROSITE" id="PS51156">
    <property type="entry name" value="ELM2"/>
    <property type="match status" value="1"/>
</dbReference>
<evidence type="ECO:0000256" key="3">
    <source>
        <dbReference type="ARBA" id="ARBA00023163"/>
    </source>
</evidence>
<dbReference type="Gene3D" id="1.10.10.60">
    <property type="entry name" value="Homeodomain-like"/>
    <property type="match status" value="1"/>
</dbReference>
<dbReference type="Ensembl" id="ENSKMAT00000005582.1">
    <property type="protein sequence ID" value="ENSKMAP00000005485.1"/>
    <property type="gene ID" value="ENSKMAG00000004175.1"/>
</dbReference>
<evidence type="ECO:0000259" key="10">
    <source>
        <dbReference type="PROSITE" id="PS51293"/>
    </source>
</evidence>
<feature type="compositionally biased region" description="Pro residues" evidence="7">
    <location>
        <begin position="401"/>
        <end position="412"/>
    </location>
</feature>
<dbReference type="InterPro" id="IPR013087">
    <property type="entry name" value="Znf_C2H2_type"/>
</dbReference>
<dbReference type="AlphaFoldDB" id="A0A3Q2ZQQ5"/>
<proteinExistence type="predicted"/>
<dbReference type="InterPro" id="IPR009057">
    <property type="entry name" value="Homeodomain-like_sf"/>
</dbReference>
<feature type="region of interest" description="Disordered" evidence="7">
    <location>
        <begin position="476"/>
        <end position="587"/>
    </location>
</feature>
<evidence type="ECO:0000256" key="2">
    <source>
        <dbReference type="ARBA" id="ARBA00023015"/>
    </source>
</evidence>
<keyword evidence="5" id="KW-0863">Zinc-finger</keyword>
<feature type="coiled-coil region" evidence="6">
    <location>
        <begin position="794"/>
        <end position="821"/>
    </location>
</feature>
<feature type="compositionally biased region" description="Low complexity" evidence="7">
    <location>
        <begin position="87"/>
        <end position="100"/>
    </location>
</feature>
<sequence length="1019" mass="109874">MSSGSRRTHVRRKISAGDWPSSKTRHTIMEDRSPTQSFSNLQHHRHRPAFPLTVHSFQSSDVGYPASQPGPDSLEQYGSRGEEFLTSNPSSGPRKGSSGSDRVFLTAGGGSLEGDASIGGHFGGDSRLGGHFDDSWYGRKGIWEDGEHGESAAEDFHGKGNCYGNTNDVFCTMSCATQEGDRWRIRSNNNSYVSWEAKSDYNKEANASHLAKQTAAYNRGGAGSFNDRAESKMADHYLGGEEDYGSSCGSGEDQLQPADAEASWLSVSPTGEAEVRGQAGGRWRGPANVHGLSSGYGPQSSPVGLDSRTYTQKLDSFSDAFLSQRKMRFQAAPSENSPAQIWENGVGRGESAGLIKSRQSCAFDSDSYLPPSSSSSSPACLSLPSFPSPPASSHLMSSVLSPPPTPLPPPSHSPSKTDSPSSQGGAGPSVPQGGESLGGGLQFFPSRIHPLPSAPASGMIWKFPLLSHCFPQPSVDLSDTERSMRSSQGDDSGGVTAPPNIPPSPESSSFPSPSASLHSSRAPCPAGGPSPRGPFHLPFRSSHLFGKHPEATEKPSPHRAKSDAADLNQQHLQQQQSNPVYSGKPFPSILHSRRAHIRGHYTPRPLLNPARGGTGLHSSLSSRRDEEGGEEDEQRGVLPYVNVGPDFQAELPPCFVEDRRSKAWFPEEAPPREELLWKPWDELQESAHVQGQVEKLLSVCSSSCLPGGGSNTELALHCLHYCHGNTMATLEMLLFSQPSPTGSYHYSGCDFWTNAEKSLFGAAFGKHGKDFSLIEKTVRTKTASQCVEFYYLSKKLVDKQKKQKEDECRDAELELQKRMASVSQPLAFSLEEAASVPSMANFFPCKLCGKMFYKIKSRNAHMKIHRQPQEDWSDRRLQHQLLTQRLALGRPNSLIPGSESGLLPAQASALTFPSCGLASTSSSSVHSSVTNSVANNNVGILDPGAAVTYSNVPPQNSHLIAISNANGGDRKDPVSVLPFHQPWGSFGPPPDLSTFYCFPEGKEDVGAEVVEGKETIGWQ</sequence>
<dbReference type="Pfam" id="PF01448">
    <property type="entry name" value="ELM2"/>
    <property type="match status" value="1"/>
</dbReference>
<dbReference type="OMA" id="LPFHQSW"/>
<feature type="compositionally biased region" description="Low complexity" evidence="7">
    <location>
        <begin position="413"/>
        <end position="422"/>
    </location>
</feature>
<dbReference type="PROSITE" id="PS50157">
    <property type="entry name" value="ZINC_FINGER_C2H2_2"/>
    <property type="match status" value="1"/>
</dbReference>
<feature type="compositionally biased region" description="Polar residues" evidence="7">
    <location>
        <begin position="296"/>
        <end position="307"/>
    </location>
</feature>
<dbReference type="SUPFAM" id="SSF46689">
    <property type="entry name" value="Homeodomain-like"/>
    <property type="match status" value="1"/>
</dbReference>
<name>A0A3Q2ZQQ5_KRYMA</name>
<evidence type="ECO:0000256" key="4">
    <source>
        <dbReference type="ARBA" id="ARBA00023242"/>
    </source>
</evidence>
<dbReference type="RefSeq" id="XP_024861308.1">
    <property type="nucleotide sequence ID" value="XM_025005540.2"/>
</dbReference>
<dbReference type="GeneTree" id="ENSGT00940000160330"/>
<feature type="compositionally biased region" description="Basic and acidic residues" evidence="7">
    <location>
        <begin position="547"/>
        <end position="564"/>
    </location>
</feature>
<dbReference type="Proteomes" id="UP000264800">
    <property type="component" value="Unplaced"/>
</dbReference>
<feature type="domain" description="C2H2-type" evidence="8">
    <location>
        <begin position="843"/>
        <end position="870"/>
    </location>
</feature>
<dbReference type="InterPro" id="IPR001005">
    <property type="entry name" value="SANT/Myb"/>
</dbReference>
<keyword evidence="5" id="KW-0479">Metal-binding</keyword>
<feature type="compositionally biased region" description="Low complexity" evidence="7">
    <location>
        <begin position="391"/>
        <end position="400"/>
    </location>
</feature>
<evidence type="ECO:0000313" key="12">
    <source>
        <dbReference type="Proteomes" id="UP000264800"/>
    </source>
</evidence>
<dbReference type="GO" id="GO:0000118">
    <property type="term" value="C:histone deacetylase complex"/>
    <property type="evidence" value="ECO:0007669"/>
    <property type="project" value="TreeGrafter"/>
</dbReference>
<dbReference type="GO" id="GO:0003714">
    <property type="term" value="F:transcription corepressor activity"/>
    <property type="evidence" value="ECO:0007669"/>
    <property type="project" value="TreeGrafter"/>
</dbReference>
<evidence type="ECO:0000259" key="8">
    <source>
        <dbReference type="PROSITE" id="PS50157"/>
    </source>
</evidence>
<dbReference type="PANTHER" id="PTHR16089">
    <property type="entry name" value="REST COREPRESSOR COREST PROTEIN-RELATED"/>
    <property type="match status" value="1"/>
</dbReference>